<dbReference type="PANTHER" id="PTHR28075:SF1">
    <property type="entry name" value="DUF1748-DOMAIN-CONTAINING PROTEIN"/>
    <property type="match status" value="1"/>
</dbReference>
<evidence type="ECO:0000313" key="2">
    <source>
        <dbReference type="Proteomes" id="UP000277580"/>
    </source>
</evidence>
<name>A0A3N4KJX3_9PEZI</name>
<dbReference type="STRING" id="1392247.A0A3N4KJX3"/>
<sequence length="74" mass="8305">QLGKLAHYGFDAILFSAFLAGVKRSTGLTPSLQTEKIESKDVRSALEKYLNIGEWMMDQSIAVMGSSSYFERKR</sequence>
<dbReference type="AlphaFoldDB" id="A0A3N4KJX3"/>
<dbReference type="Proteomes" id="UP000277580">
    <property type="component" value="Unassembled WGS sequence"/>
</dbReference>
<keyword evidence="2" id="KW-1185">Reference proteome</keyword>
<dbReference type="Pfam" id="PF08520">
    <property type="entry name" value="Mitofissin"/>
    <property type="match status" value="1"/>
</dbReference>
<dbReference type="EMBL" id="ML119149">
    <property type="protein sequence ID" value="RPB09728.1"/>
    <property type="molecule type" value="Genomic_DNA"/>
</dbReference>
<dbReference type="OrthoDB" id="16824at2759"/>
<dbReference type="InParanoid" id="A0A3N4KJX3"/>
<protein>
    <submittedName>
        <fullName evidence="1">DUF1748-domain-containing protein</fullName>
    </submittedName>
</protein>
<dbReference type="InterPro" id="IPR013726">
    <property type="entry name" value="Mitofissin"/>
</dbReference>
<dbReference type="PANTHER" id="PTHR28075">
    <property type="entry name" value="CHROMOSOME 16, WHOLE GENOME SHOTGUN SEQUENCE"/>
    <property type="match status" value="1"/>
</dbReference>
<accession>A0A3N4KJX3</accession>
<gene>
    <name evidence="1" type="ORF">P167DRAFT_492065</name>
</gene>
<evidence type="ECO:0000313" key="1">
    <source>
        <dbReference type="EMBL" id="RPB09728.1"/>
    </source>
</evidence>
<dbReference type="FunCoup" id="A0A3N4KJX3">
    <property type="interactions" value="1"/>
</dbReference>
<feature type="non-terminal residue" evidence="1">
    <location>
        <position position="1"/>
    </location>
</feature>
<dbReference type="GO" id="GO:0005737">
    <property type="term" value="C:cytoplasm"/>
    <property type="evidence" value="ECO:0007669"/>
    <property type="project" value="TreeGrafter"/>
</dbReference>
<organism evidence="1 2">
    <name type="scientific">Morchella conica CCBAS932</name>
    <dbReference type="NCBI Taxonomy" id="1392247"/>
    <lineage>
        <taxon>Eukaryota</taxon>
        <taxon>Fungi</taxon>
        <taxon>Dikarya</taxon>
        <taxon>Ascomycota</taxon>
        <taxon>Pezizomycotina</taxon>
        <taxon>Pezizomycetes</taxon>
        <taxon>Pezizales</taxon>
        <taxon>Morchellaceae</taxon>
        <taxon>Morchella</taxon>
    </lineage>
</organism>
<proteinExistence type="predicted"/>
<reference evidence="1 2" key="1">
    <citation type="journal article" date="2018" name="Nat. Ecol. Evol.">
        <title>Pezizomycetes genomes reveal the molecular basis of ectomycorrhizal truffle lifestyle.</title>
        <authorList>
            <person name="Murat C."/>
            <person name="Payen T."/>
            <person name="Noel B."/>
            <person name="Kuo A."/>
            <person name="Morin E."/>
            <person name="Chen J."/>
            <person name="Kohler A."/>
            <person name="Krizsan K."/>
            <person name="Balestrini R."/>
            <person name="Da Silva C."/>
            <person name="Montanini B."/>
            <person name="Hainaut M."/>
            <person name="Levati E."/>
            <person name="Barry K.W."/>
            <person name="Belfiori B."/>
            <person name="Cichocki N."/>
            <person name="Clum A."/>
            <person name="Dockter R.B."/>
            <person name="Fauchery L."/>
            <person name="Guy J."/>
            <person name="Iotti M."/>
            <person name="Le Tacon F."/>
            <person name="Lindquist E.A."/>
            <person name="Lipzen A."/>
            <person name="Malagnac F."/>
            <person name="Mello A."/>
            <person name="Molinier V."/>
            <person name="Miyauchi S."/>
            <person name="Poulain J."/>
            <person name="Riccioni C."/>
            <person name="Rubini A."/>
            <person name="Sitrit Y."/>
            <person name="Splivallo R."/>
            <person name="Traeger S."/>
            <person name="Wang M."/>
            <person name="Zifcakova L."/>
            <person name="Wipf D."/>
            <person name="Zambonelli A."/>
            <person name="Paolocci F."/>
            <person name="Nowrousian M."/>
            <person name="Ottonello S."/>
            <person name="Baldrian P."/>
            <person name="Spatafora J.W."/>
            <person name="Henrissat B."/>
            <person name="Nagy L.G."/>
            <person name="Aury J.M."/>
            <person name="Wincker P."/>
            <person name="Grigoriev I.V."/>
            <person name="Bonfante P."/>
            <person name="Martin F.M."/>
        </authorList>
    </citation>
    <scope>NUCLEOTIDE SEQUENCE [LARGE SCALE GENOMIC DNA]</scope>
    <source>
        <strain evidence="1 2">CCBAS932</strain>
    </source>
</reference>